<dbReference type="Proteomes" id="UP000276901">
    <property type="component" value="Unassembled WGS sequence"/>
</dbReference>
<keyword evidence="3" id="KW-1185">Reference proteome</keyword>
<evidence type="ECO:0000313" key="1">
    <source>
        <dbReference type="EMBL" id="QIM64407.1"/>
    </source>
</evidence>
<evidence type="ECO:0000313" key="3">
    <source>
        <dbReference type="Proteomes" id="UP000276901"/>
    </source>
</evidence>
<sequence length="464" mass="48110">MADQRNAIQQLSAAGIGAVIGAGLGGDSNTVKQSAQMAVRTEQFNRQLHPDEKQRIEELAQGDEEKQKRLEAAACALVHCSAQIPKDAPDYAEVYAKAKTLEDLGNQAEFASERALLSKQLAHYDPLDSVSGYRRQLFQYNEVQQGLDTVDRANTQYGVSTRVGGVAQATGGVAATAFGIGLCESGIGCVAGVPVAAYGVDNAVAGARAVYSGKNHATVGAKALSELTGMSSSTAEALYSAPSLIYGAKPIVSGLNTAGKVAAKETSQMANATKHMVGEVGKDVRAGIGVASNLAQHGYVNTAESIRYVAGKGIEKSMLSARKLSDAIENTGVKNFGVAATAGGVGTGVSESIDYFNGKEMTESNLLGSFRSIMINSGTAGISNNLSSLQNLGVNTVFGVTVQGKDLKQAIAESSIGIGTGKVIDRTSKNLDSGTRNVISTFSSEVINKSLNDNAKEKKGEGND</sequence>
<organism evidence="1 4">
    <name type="scientific">Frederiksenia canicola</name>
    <dbReference type="NCBI Taxonomy" id="123824"/>
    <lineage>
        <taxon>Bacteria</taxon>
        <taxon>Pseudomonadati</taxon>
        <taxon>Pseudomonadota</taxon>
        <taxon>Gammaproteobacteria</taxon>
        <taxon>Pasteurellales</taxon>
        <taxon>Pasteurellaceae</taxon>
        <taxon>Frederiksenia</taxon>
    </lineage>
</organism>
<reference evidence="1 4" key="1">
    <citation type="submission" date="2016-03" db="EMBL/GenBank/DDBJ databases">
        <authorList>
            <person name="Hansen M.J."/>
            <person name="Bojesen A.M."/>
            <person name="Planet P."/>
        </authorList>
    </citation>
    <scope>NUCLEOTIDE SEQUENCE [LARGE SCALE GENOMIC DNA]</scope>
    <source>
        <strain evidence="1 4">HPA 21</strain>
    </source>
</reference>
<dbReference type="EMBL" id="CP015029">
    <property type="protein sequence ID" value="QIM64407.1"/>
    <property type="molecule type" value="Genomic_DNA"/>
</dbReference>
<dbReference type="KEGG" id="fcl:A4G17_02570"/>
<proteinExistence type="predicted"/>
<name>A0AAE6X565_9PAST</name>
<reference evidence="2 3" key="2">
    <citation type="submission" date="2018-11" db="EMBL/GenBank/DDBJ databases">
        <title>Genomic Encyclopedia of Type Strains, Phase IV (KMG-IV): sequencing the most valuable type-strain genomes for metagenomic binning, comparative biology and taxonomic classification.</title>
        <authorList>
            <person name="Goeker M."/>
        </authorList>
    </citation>
    <scope>NUCLEOTIDE SEQUENCE [LARGE SCALE GENOMIC DNA]</scope>
    <source>
        <strain evidence="2 3">DSM 25797</strain>
    </source>
</reference>
<evidence type="ECO:0000313" key="2">
    <source>
        <dbReference type="EMBL" id="RPE91977.1"/>
    </source>
</evidence>
<dbReference type="EMBL" id="RKQT01000004">
    <property type="protein sequence ID" value="RPE91977.1"/>
    <property type="molecule type" value="Genomic_DNA"/>
</dbReference>
<evidence type="ECO:0000313" key="4">
    <source>
        <dbReference type="Proteomes" id="UP000502287"/>
    </source>
</evidence>
<dbReference type="AlphaFoldDB" id="A0AAE6X565"/>
<accession>A0AAE6X565</accession>
<dbReference type="RefSeq" id="WP_123957377.1">
    <property type="nucleotide sequence ID" value="NZ_CP015029.1"/>
</dbReference>
<protein>
    <submittedName>
        <fullName evidence="1">Uncharacterized protein</fullName>
    </submittedName>
</protein>
<gene>
    <name evidence="1" type="ORF">A4G17_02570</name>
    <name evidence="2" type="ORF">EDC49_1775</name>
</gene>
<dbReference type="Proteomes" id="UP000502287">
    <property type="component" value="Chromosome"/>
</dbReference>